<organism evidence="2 3">
    <name type="scientific">[Myrmecia] bisecta</name>
    <dbReference type="NCBI Taxonomy" id="41462"/>
    <lineage>
        <taxon>Eukaryota</taxon>
        <taxon>Viridiplantae</taxon>
        <taxon>Chlorophyta</taxon>
        <taxon>core chlorophytes</taxon>
        <taxon>Trebouxiophyceae</taxon>
        <taxon>Trebouxiales</taxon>
        <taxon>Trebouxiaceae</taxon>
        <taxon>Myrmecia</taxon>
    </lineage>
</organism>
<dbReference type="Proteomes" id="UP001489004">
    <property type="component" value="Unassembled WGS sequence"/>
</dbReference>
<dbReference type="Pfam" id="PF00582">
    <property type="entry name" value="Usp"/>
    <property type="match status" value="1"/>
</dbReference>
<dbReference type="PANTHER" id="PTHR31964:SF113">
    <property type="entry name" value="USPA DOMAIN-CONTAINING PROTEIN"/>
    <property type="match status" value="1"/>
</dbReference>
<reference evidence="2 3" key="1">
    <citation type="journal article" date="2024" name="Nat. Commun.">
        <title>Phylogenomics reveals the evolutionary origins of lichenization in chlorophyte algae.</title>
        <authorList>
            <person name="Puginier C."/>
            <person name="Libourel C."/>
            <person name="Otte J."/>
            <person name="Skaloud P."/>
            <person name="Haon M."/>
            <person name="Grisel S."/>
            <person name="Petersen M."/>
            <person name="Berrin J.G."/>
            <person name="Delaux P.M."/>
            <person name="Dal Grande F."/>
            <person name="Keller J."/>
        </authorList>
    </citation>
    <scope>NUCLEOTIDE SEQUENCE [LARGE SCALE GENOMIC DNA]</scope>
    <source>
        <strain evidence="2 3">SAG 2043</strain>
    </source>
</reference>
<dbReference type="AlphaFoldDB" id="A0AAW1RAD3"/>
<keyword evidence="3" id="KW-1185">Reference proteome</keyword>
<sequence length="91" mass="9997">MLQIDDAEAVLRRTLAPICEAAGASYMIEVKISSVTDKDCVAEEICQSAEKLEATAVVLARQKHSYLEEVFEGSVTKYCCAHCKHPVTVLH</sequence>
<gene>
    <name evidence="2" type="ORF">WJX72_012471</name>
</gene>
<evidence type="ECO:0000259" key="1">
    <source>
        <dbReference type="Pfam" id="PF00582"/>
    </source>
</evidence>
<dbReference type="EMBL" id="JALJOR010000001">
    <property type="protein sequence ID" value="KAK9830558.1"/>
    <property type="molecule type" value="Genomic_DNA"/>
</dbReference>
<comment type="caution">
    <text evidence="2">The sequence shown here is derived from an EMBL/GenBank/DDBJ whole genome shotgun (WGS) entry which is preliminary data.</text>
</comment>
<feature type="domain" description="UspA" evidence="1">
    <location>
        <begin position="21"/>
        <end position="91"/>
    </location>
</feature>
<accession>A0AAW1RAD3</accession>
<dbReference type="PANTHER" id="PTHR31964">
    <property type="entry name" value="ADENINE NUCLEOTIDE ALPHA HYDROLASES-LIKE SUPERFAMILY PROTEIN"/>
    <property type="match status" value="1"/>
</dbReference>
<evidence type="ECO:0000313" key="3">
    <source>
        <dbReference type="Proteomes" id="UP001489004"/>
    </source>
</evidence>
<protein>
    <recommendedName>
        <fullName evidence="1">UspA domain-containing protein</fullName>
    </recommendedName>
</protein>
<dbReference type="InterPro" id="IPR014729">
    <property type="entry name" value="Rossmann-like_a/b/a_fold"/>
</dbReference>
<evidence type="ECO:0000313" key="2">
    <source>
        <dbReference type="EMBL" id="KAK9830558.1"/>
    </source>
</evidence>
<proteinExistence type="predicted"/>
<name>A0AAW1RAD3_9CHLO</name>
<dbReference type="SUPFAM" id="SSF52402">
    <property type="entry name" value="Adenine nucleotide alpha hydrolases-like"/>
    <property type="match status" value="1"/>
</dbReference>
<dbReference type="InterPro" id="IPR006016">
    <property type="entry name" value="UspA"/>
</dbReference>
<dbReference type="Gene3D" id="3.40.50.620">
    <property type="entry name" value="HUPs"/>
    <property type="match status" value="1"/>
</dbReference>